<sequence>MGMALAQDQVESGWKVATADRNETRNWRKNLEMTPPFTSQTLQTTNSTRTSSRKFWGKYGRIDALCANNGIVDKKIPPKLDLQCTDLAIHFMRKNKIFSGKIVATASVAGIILMRVIQDITGQKAAIGVINFIRGRARVLQDISVANKENIAINAVCPSIFHTSSLLQAIIDAISSKCLTPPPTIVAAYERYLDDGSIFGEAGNGRVSTRAITVWHALFKIHHRENSGLPGAVP</sequence>
<dbReference type="GO" id="GO:0005737">
    <property type="term" value="C:cytoplasm"/>
    <property type="evidence" value="ECO:0007669"/>
    <property type="project" value="TreeGrafter"/>
</dbReference>
<dbReference type="Proteomes" id="UP000800200">
    <property type="component" value="Unassembled WGS sequence"/>
</dbReference>
<evidence type="ECO:0000256" key="2">
    <source>
        <dbReference type="ARBA" id="ARBA00023002"/>
    </source>
</evidence>
<dbReference type="Pfam" id="PF00106">
    <property type="entry name" value="adh_short"/>
    <property type="match status" value="1"/>
</dbReference>
<evidence type="ECO:0000313" key="4">
    <source>
        <dbReference type="Proteomes" id="UP000800200"/>
    </source>
</evidence>
<keyword evidence="2" id="KW-0560">Oxidoreductase</keyword>
<evidence type="ECO:0000313" key="3">
    <source>
        <dbReference type="EMBL" id="KAF2192775.1"/>
    </source>
</evidence>
<gene>
    <name evidence="3" type="ORF">K469DRAFT_735660</name>
</gene>
<dbReference type="PANTHER" id="PTHR44229">
    <property type="entry name" value="15-HYDROXYPROSTAGLANDIN DEHYDROGENASE [NAD(+)]"/>
    <property type="match status" value="1"/>
</dbReference>
<keyword evidence="4" id="KW-1185">Reference proteome</keyword>
<dbReference type="EMBL" id="ML994615">
    <property type="protein sequence ID" value="KAF2192775.1"/>
    <property type="molecule type" value="Genomic_DNA"/>
</dbReference>
<dbReference type="AlphaFoldDB" id="A0A6A6ENM1"/>
<proteinExistence type="inferred from homology"/>
<dbReference type="SUPFAM" id="SSF51735">
    <property type="entry name" value="NAD(P)-binding Rossmann-fold domains"/>
    <property type="match status" value="1"/>
</dbReference>
<reference evidence="3" key="1">
    <citation type="journal article" date="2020" name="Stud. Mycol.">
        <title>101 Dothideomycetes genomes: a test case for predicting lifestyles and emergence of pathogens.</title>
        <authorList>
            <person name="Haridas S."/>
            <person name="Albert R."/>
            <person name="Binder M."/>
            <person name="Bloem J."/>
            <person name="Labutti K."/>
            <person name="Salamov A."/>
            <person name="Andreopoulos B."/>
            <person name="Baker S."/>
            <person name="Barry K."/>
            <person name="Bills G."/>
            <person name="Bluhm B."/>
            <person name="Cannon C."/>
            <person name="Castanera R."/>
            <person name="Culley D."/>
            <person name="Daum C."/>
            <person name="Ezra D."/>
            <person name="Gonzalez J."/>
            <person name="Henrissat B."/>
            <person name="Kuo A."/>
            <person name="Liang C."/>
            <person name="Lipzen A."/>
            <person name="Lutzoni F."/>
            <person name="Magnuson J."/>
            <person name="Mondo S."/>
            <person name="Nolan M."/>
            <person name="Ohm R."/>
            <person name="Pangilinan J."/>
            <person name="Park H.-J."/>
            <person name="Ramirez L."/>
            <person name="Alfaro M."/>
            <person name="Sun H."/>
            <person name="Tritt A."/>
            <person name="Yoshinaga Y."/>
            <person name="Zwiers L.-H."/>
            <person name="Turgeon B."/>
            <person name="Goodwin S."/>
            <person name="Spatafora J."/>
            <person name="Crous P."/>
            <person name="Grigoriev I."/>
        </authorList>
    </citation>
    <scope>NUCLEOTIDE SEQUENCE</scope>
    <source>
        <strain evidence="3">CBS 207.26</strain>
    </source>
</reference>
<dbReference type="OrthoDB" id="5371740at2759"/>
<evidence type="ECO:0000256" key="1">
    <source>
        <dbReference type="ARBA" id="ARBA00006484"/>
    </source>
</evidence>
<dbReference type="InterPro" id="IPR036291">
    <property type="entry name" value="NAD(P)-bd_dom_sf"/>
</dbReference>
<dbReference type="Gene3D" id="3.40.50.720">
    <property type="entry name" value="NAD(P)-binding Rossmann-like Domain"/>
    <property type="match status" value="1"/>
</dbReference>
<accession>A0A6A6ENM1</accession>
<dbReference type="PANTHER" id="PTHR44229:SF4">
    <property type="entry name" value="15-HYDROXYPROSTAGLANDIN DEHYDROGENASE [NAD(+)]"/>
    <property type="match status" value="1"/>
</dbReference>
<name>A0A6A6ENM1_9PEZI</name>
<dbReference type="InterPro" id="IPR002347">
    <property type="entry name" value="SDR_fam"/>
</dbReference>
<organism evidence="3 4">
    <name type="scientific">Zopfia rhizophila CBS 207.26</name>
    <dbReference type="NCBI Taxonomy" id="1314779"/>
    <lineage>
        <taxon>Eukaryota</taxon>
        <taxon>Fungi</taxon>
        <taxon>Dikarya</taxon>
        <taxon>Ascomycota</taxon>
        <taxon>Pezizomycotina</taxon>
        <taxon>Dothideomycetes</taxon>
        <taxon>Dothideomycetes incertae sedis</taxon>
        <taxon>Zopfiaceae</taxon>
        <taxon>Zopfia</taxon>
    </lineage>
</organism>
<dbReference type="GO" id="GO:0016491">
    <property type="term" value="F:oxidoreductase activity"/>
    <property type="evidence" value="ECO:0007669"/>
    <property type="project" value="UniProtKB-KW"/>
</dbReference>
<evidence type="ECO:0008006" key="5">
    <source>
        <dbReference type="Google" id="ProtNLM"/>
    </source>
</evidence>
<protein>
    <recommendedName>
        <fullName evidence="5">NAD(P)-binding protein</fullName>
    </recommendedName>
</protein>
<comment type="similarity">
    <text evidence="1">Belongs to the short-chain dehydrogenases/reductases (SDR) family.</text>
</comment>